<gene>
    <name evidence="7" type="ORF">NBR_LOCUS13444</name>
</gene>
<dbReference type="InterPro" id="IPR010651">
    <property type="entry name" value="Sugar_transport"/>
</dbReference>
<keyword evidence="5 6" id="KW-0472">Membrane</keyword>
<dbReference type="AlphaFoldDB" id="A0A0N4YAL7"/>
<evidence type="ECO:0000256" key="4">
    <source>
        <dbReference type="ARBA" id="ARBA00022989"/>
    </source>
</evidence>
<keyword evidence="8" id="KW-1185">Reference proteome</keyword>
<evidence type="ECO:0000256" key="5">
    <source>
        <dbReference type="ARBA" id="ARBA00023136"/>
    </source>
</evidence>
<accession>A0A0N4YAL7</accession>
<evidence type="ECO:0000256" key="6">
    <source>
        <dbReference type="SAM" id="Phobius"/>
    </source>
</evidence>
<dbReference type="PANTHER" id="PTHR16119:SF17">
    <property type="entry name" value="TRANSMEMBRANE PROTEIN 144"/>
    <property type="match status" value="1"/>
</dbReference>
<reference evidence="9" key="1">
    <citation type="submission" date="2017-02" db="UniProtKB">
        <authorList>
            <consortium name="WormBaseParasite"/>
        </authorList>
    </citation>
    <scope>IDENTIFICATION</scope>
</reference>
<sequence>MRLSRAVLSYKRWNEQASAFLQTKAGRRLRIGLLGGTIIAYPLFSVLSNGPLVNFVFPRRYSVEDLPKRLKDIAVEEYERFLESESRVPKDAVVTHHLGKSLGRCALPVTIISDDYETVASGSLGVRTGLHLAVPCHSRFSNVEEALAYLKEHHPNYINAEGVKVPVQWDTPSGKEIANAFVLSENALRFMFLRDLHAHDGYASLAQRSISWATWTSFTSIFTYWLHNSARIFGGTAVSFGVIYSIFVAAAWFANREWYYLYRYVTDVHADSVAARSSFVHCEGGKELYWKQLKRNRVLRDLCPDLWTKITASGDIRGIATSIVTRYDHLKDLNAEDDELRQVVSGDDYSIQKMVSTALGLSACALSSLFFGSAFVPVKKFDPSNGIFVQWVMSAAILCVGLFTHAFQAFPQFQPLAMLGGAFWALGNVTAIPIMNVLGLGMGMLIWGTTNCVTGWAVGRFGLFGVSATVPALPILNYIGLVMVILGGGFFSQIRPIVHIPNSGEDILDGDSVTLVRSGSDEDSPLLSSAPAVVINRSTKRFLHRGFKIIVTIRLTVFISSAVFVALIAGFFYGITFVPVIYIQDHPEKFPGASRDGLDYVFSHYCGIFLTATFLLVLYIAHSGNNPVVNHQIVGPSLITGSMWAIAQTSWFVANDNLSQSVTFPIISMVPGVCAAMWSVFYFKEITGHRNLRVLTIAIGTTLAGAVLVGISK</sequence>
<comment type="similarity">
    <text evidence="2">Belongs to the TMEM144 family.</text>
</comment>
<feature type="transmembrane region" description="Helical" evidence="6">
    <location>
        <begin position="468"/>
        <end position="491"/>
    </location>
</feature>
<evidence type="ECO:0000256" key="3">
    <source>
        <dbReference type="ARBA" id="ARBA00022692"/>
    </source>
</evidence>
<feature type="transmembrane region" description="Helical" evidence="6">
    <location>
        <begin position="388"/>
        <end position="410"/>
    </location>
</feature>
<proteinExistence type="inferred from homology"/>
<reference evidence="7 8" key="2">
    <citation type="submission" date="2018-11" db="EMBL/GenBank/DDBJ databases">
        <authorList>
            <consortium name="Pathogen Informatics"/>
        </authorList>
    </citation>
    <scope>NUCLEOTIDE SEQUENCE [LARGE SCALE GENOMIC DNA]</scope>
</reference>
<feature type="transmembrane region" description="Helical" evidence="6">
    <location>
        <begin position="422"/>
        <end position="448"/>
    </location>
</feature>
<evidence type="ECO:0000313" key="8">
    <source>
        <dbReference type="Proteomes" id="UP000271162"/>
    </source>
</evidence>
<dbReference type="PANTHER" id="PTHR16119">
    <property type="entry name" value="TRANSMEMBRANE PROTEIN 144"/>
    <property type="match status" value="1"/>
</dbReference>
<dbReference type="Pfam" id="PF07857">
    <property type="entry name" value="TMEM144"/>
    <property type="match status" value="1"/>
</dbReference>
<dbReference type="Proteomes" id="UP000271162">
    <property type="component" value="Unassembled WGS sequence"/>
</dbReference>
<dbReference type="EMBL" id="UYSL01021043">
    <property type="protein sequence ID" value="VDL77033.1"/>
    <property type="molecule type" value="Genomic_DNA"/>
</dbReference>
<keyword evidence="3 6" id="KW-0812">Transmembrane</keyword>
<dbReference type="WBParaSite" id="NBR_0001344301-mRNA-1">
    <property type="protein sequence ID" value="NBR_0001344301-mRNA-1"/>
    <property type="gene ID" value="NBR_0001344301"/>
</dbReference>
<dbReference type="GO" id="GO:0015144">
    <property type="term" value="F:carbohydrate transmembrane transporter activity"/>
    <property type="evidence" value="ECO:0007669"/>
    <property type="project" value="InterPro"/>
</dbReference>
<keyword evidence="4 6" id="KW-1133">Transmembrane helix</keyword>
<feature type="transmembrane region" description="Helical" evidence="6">
    <location>
        <begin position="555"/>
        <end position="582"/>
    </location>
</feature>
<dbReference type="InterPro" id="IPR012435">
    <property type="entry name" value="TMEM144"/>
</dbReference>
<comment type="subcellular location">
    <subcellularLocation>
        <location evidence="1">Membrane</location>
        <topology evidence="1">Multi-pass membrane protein</topology>
    </subcellularLocation>
</comment>
<dbReference type="OMA" id="WFANREW"/>
<evidence type="ECO:0000313" key="9">
    <source>
        <dbReference type="WBParaSite" id="NBR_0001344301-mRNA-1"/>
    </source>
</evidence>
<feature type="transmembrane region" description="Helical" evidence="6">
    <location>
        <begin position="666"/>
        <end position="683"/>
    </location>
</feature>
<protein>
    <submittedName>
        <fullName evidence="9">Transmembrane protein</fullName>
    </submittedName>
</protein>
<dbReference type="STRING" id="27835.A0A0N4YAL7"/>
<evidence type="ECO:0000256" key="1">
    <source>
        <dbReference type="ARBA" id="ARBA00004141"/>
    </source>
</evidence>
<evidence type="ECO:0000256" key="2">
    <source>
        <dbReference type="ARBA" id="ARBA00005731"/>
    </source>
</evidence>
<name>A0A0N4YAL7_NIPBR</name>
<feature type="transmembrane region" description="Helical" evidence="6">
    <location>
        <begin position="232"/>
        <end position="254"/>
    </location>
</feature>
<feature type="transmembrane region" description="Helical" evidence="6">
    <location>
        <begin position="358"/>
        <end position="376"/>
    </location>
</feature>
<feature type="transmembrane region" description="Helical" evidence="6">
    <location>
        <begin position="633"/>
        <end position="654"/>
    </location>
</feature>
<organism evidence="9">
    <name type="scientific">Nippostrongylus brasiliensis</name>
    <name type="common">Rat hookworm</name>
    <dbReference type="NCBI Taxonomy" id="27835"/>
    <lineage>
        <taxon>Eukaryota</taxon>
        <taxon>Metazoa</taxon>
        <taxon>Ecdysozoa</taxon>
        <taxon>Nematoda</taxon>
        <taxon>Chromadorea</taxon>
        <taxon>Rhabditida</taxon>
        <taxon>Rhabditina</taxon>
        <taxon>Rhabditomorpha</taxon>
        <taxon>Strongyloidea</taxon>
        <taxon>Heligmosomidae</taxon>
        <taxon>Nippostrongylus</taxon>
    </lineage>
</organism>
<feature type="transmembrane region" description="Helical" evidence="6">
    <location>
        <begin position="692"/>
        <end position="711"/>
    </location>
</feature>
<dbReference type="GO" id="GO:0016020">
    <property type="term" value="C:membrane"/>
    <property type="evidence" value="ECO:0007669"/>
    <property type="project" value="UniProtKB-SubCell"/>
</dbReference>
<feature type="transmembrane region" description="Helical" evidence="6">
    <location>
        <begin position="602"/>
        <end position="621"/>
    </location>
</feature>
<evidence type="ECO:0000313" key="7">
    <source>
        <dbReference type="EMBL" id="VDL77033.1"/>
    </source>
</evidence>